<proteinExistence type="predicted"/>
<accession>A0AAU2A1P9</accession>
<organism evidence="2">
    <name type="scientific">Streptomyces sp. NBC_00093</name>
    <dbReference type="NCBI Taxonomy" id="2975649"/>
    <lineage>
        <taxon>Bacteria</taxon>
        <taxon>Bacillati</taxon>
        <taxon>Actinomycetota</taxon>
        <taxon>Actinomycetes</taxon>
        <taxon>Kitasatosporales</taxon>
        <taxon>Streptomycetaceae</taxon>
        <taxon>Streptomyces</taxon>
    </lineage>
</organism>
<protein>
    <submittedName>
        <fullName evidence="2">Sugar phosphate isomerase/epimerase</fullName>
    </submittedName>
</protein>
<evidence type="ECO:0000259" key="1">
    <source>
        <dbReference type="Pfam" id="PF01261"/>
    </source>
</evidence>
<dbReference type="InterPro" id="IPR013022">
    <property type="entry name" value="Xyl_isomerase-like_TIM-brl"/>
</dbReference>
<reference evidence="2" key="1">
    <citation type="submission" date="2022-10" db="EMBL/GenBank/DDBJ databases">
        <title>The complete genomes of actinobacterial strains from the NBC collection.</title>
        <authorList>
            <person name="Joergensen T.S."/>
            <person name="Alvarez Arevalo M."/>
            <person name="Sterndorff E.B."/>
            <person name="Faurdal D."/>
            <person name="Vuksanovic O."/>
            <person name="Mourched A.-S."/>
            <person name="Charusanti P."/>
            <person name="Shaw S."/>
            <person name="Blin K."/>
            <person name="Weber T."/>
        </authorList>
    </citation>
    <scope>NUCLEOTIDE SEQUENCE</scope>
    <source>
        <strain evidence="2">NBC_00093</strain>
    </source>
</reference>
<dbReference type="PANTHER" id="PTHR12110">
    <property type="entry name" value="HYDROXYPYRUVATE ISOMERASE"/>
    <property type="match status" value="1"/>
</dbReference>
<keyword evidence="2" id="KW-0413">Isomerase</keyword>
<sequence>MDHLSVDEGRRPAVGLEHLTFRGEPLPVFAAAAVAGGADSVCMSVNHPGLRDRRELRETLSRLDAAGVPVVMGDGFLVSPKAGPDDLRRRLDVLAELGAPLANACAFEPDPELRRDPGCVEDVLGEFCQVARTAGVDVSIEFTPLSHVPSLAAAVGLVERLDQPNLRILVDTLHLARAGEGPDDIRRVDRRLFGYCQLSDGPRASGISSSDYLDEAMNERVIPGHGEFPLAEVVSLLPGDVVVSAEVPLRGLQRAGVSPDERARRILDGARRVVTRARSLP</sequence>
<dbReference type="PANTHER" id="PTHR12110:SF48">
    <property type="entry name" value="BLL3656 PROTEIN"/>
    <property type="match status" value="1"/>
</dbReference>
<dbReference type="InterPro" id="IPR050312">
    <property type="entry name" value="IolE/XylAMocC-like"/>
</dbReference>
<dbReference type="Gene3D" id="3.20.20.150">
    <property type="entry name" value="Divalent-metal-dependent TIM barrel enzymes"/>
    <property type="match status" value="1"/>
</dbReference>
<dbReference type="SUPFAM" id="SSF51658">
    <property type="entry name" value="Xylose isomerase-like"/>
    <property type="match status" value="1"/>
</dbReference>
<dbReference type="InterPro" id="IPR036237">
    <property type="entry name" value="Xyl_isomerase-like_sf"/>
</dbReference>
<dbReference type="EMBL" id="CP108222">
    <property type="protein sequence ID" value="WTT17480.1"/>
    <property type="molecule type" value="Genomic_DNA"/>
</dbReference>
<gene>
    <name evidence="2" type="ORF">OHA22_19000</name>
</gene>
<dbReference type="AlphaFoldDB" id="A0AAU2A1P9"/>
<dbReference type="Pfam" id="PF01261">
    <property type="entry name" value="AP_endonuc_2"/>
    <property type="match status" value="1"/>
</dbReference>
<name>A0AAU2A1P9_9ACTN</name>
<dbReference type="GO" id="GO:0016853">
    <property type="term" value="F:isomerase activity"/>
    <property type="evidence" value="ECO:0007669"/>
    <property type="project" value="UniProtKB-KW"/>
</dbReference>
<feature type="domain" description="Xylose isomerase-like TIM barrel" evidence="1">
    <location>
        <begin position="36"/>
        <end position="258"/>
    </location>
</feature>
<evidence type="ECO:0000313" key="2">
    <source>
        <dbReference type="EMBL" id="WTT17480.1"/>
    </source>
</evidence>